<comment type="similarity">
    <text evidence="2">Belongs to the Nup35 family.</text>
</comment>
<dbReference type="InterPro" id="IPR035979">
    <property type="entry name" value="RBD_domain_sf"/>
</dbReference>
<keyword evidence="4 12" id="KW-0813">Transport</keyword>
<keyword evidence="8 12" id="KW-0906">Nuclear pore complex</keyword>
<feature type="compositionally biased region" description="Polar residues" evidence="13">
    <location>
        <begin position="101"/>
        <end position="114"/>
    </location>
</feature>
<dbReference type="GO" id="GO:0005543">
    <property type="term" value="F:phospholipid binding"/>
    <property type="evidence" value="ECO:0007669"/>
    <property type="project" value="TreeGrafter"/>
</dbReference>
<dbReference type="Gene3D" id="3.30.70.330">
    <property type="match status" value="1"/>
</dbReference>
<dbReference type="GO" id="GO:0044615">
    <property type="term" value="C:nuclear pore nuclear basket"/>
    <property type="evidence" value="ECO:0007669"/>
    <property type="project" value="TreeGrafter"/>
</dbReference>
<feature type="region of interest" description="Disordered" evidence="13">
    <location>
        <begin position="152"/>
        <end position="179"/>
    </location>
</feature>
<feature type="region of interest" description="Disordered" evidence="13">
    <location>
        <begin position="99"/>
        <end position="129"/>
    </location>
</feature>
<name>A0A8S1FAG9_9PELO</name>
<dbReference type="AlphaFoldDB" id="A0A8S1FAG9"/>
<keyword evidence="16" id="KW-1185">Reference proteome</keyword>
<keyword evidence="7" id="KW-0811">Translocation</keyword>
<dbReference type="EMBL" id="CADEPM010000011">
    <property type="protein sequence ID" value="CAB3410835.1"/>
    <property type="molecule type" value="Genomic_DNA"/>
</dbReference>
<organism evidence="15 16">
    <name type="scientific">Caenorhabditis bovis</name>
    <dbReference type="NCBI Taxonomy" id="2654633"/>
    <lineage>
        <taxon>Eukaryota</taxon>
        <taxon>Metazoa</taxon>
        <taxon>Ecdysozoa</taxon>
        <taxon>Nematoda</taxon>
        <taxon>Chromadorea</taxon>
        <taxon>Rhabditida</taxon>
        <taxon>Rhabditina</taxon>
        <taxon>Rhabditomorpha</taxon>
        <taxon>Rhabditoidea</taxon>
        <taxon>Rhabditidae</taxon>
        <taxon>Peloderinae</taxon>
        <taxon>Caenorhabditis</taxon>
    </lineage>
</organism>
<dbReference type="FunFam" id="3.30.70.330:FF:000095">
    <property type="entry name" value="Putative Nucleoporin NUP53"/>
    <property type="match status" value="1"/>
</dbReference>
<evidence type="ECO:0000256" key="11">
    <source>
        <dbReference type="ARBA" id="ARBA00030250"/>
    </source>
</evidence>
<dbReference type="GO" id="GO:0006999">
    <property type="term" value="P:nuclear pore organization"/>
    <property type="evidence" value="ECO:0007669"/>
    <property type="project" value="TreeGrafter"/>
</dbReference>
<evidence type="ECO:0000256" key="13">
    <source>
        <dbReference type="SAM" id="MobiDB-lite"/>
    </source>
</evidence>
<feature type="region of interest" description="Disordered" evidence="13">
    <location>
        <begin position="1"/>
        <end position="36"/>
    </location>
</feature>
<comment type="subcellular location">
    <subcellularLocation>
        <location evidence="1">Nucleus</location>
        <location evidence="1">Nuclear pore complex</location>
    </subcellularLocation>
</comment>
<dbReference type="PANTHER" id="PTHR21527">
    <property type="entry name" value="NUCLEOPORIN NUP35"/>
    <property type="match status" value="1"/>
</dbReference>
<evidence type="ECO:0000256" key="7">
    <source>
        <dbReference type="ARBA" id="ARBA00023010"/>
    </source>
</evidence>
<dbReference type="Pfam" id="PF05172">
    <property type="entry name" value="RRM_Nup35"/>
    <property type="match status" value="1"/>
</dbReference>
<accession>A0A8S1FAG9</accession>
<dbReference type="CDD" id="cd12441">
    <property type="entry name" value="RRM_Nup53_like"/>
    <property type="match status" value="1"/>
</dbReference>
<evidence type="ECO:0000256" key="3">
    <source>
        <dbReference type="ARBA" id="ARBA00016439"/>
    </source>
</evidence>
<evidence type="ECO:0000256" key="10">
    <source>
        <dbReference type="ARBA" id="ARBA00029997"/>
    </source>
</evidence>
<evidence type="ECO:0000313" key="15">
    <source>
        <dbReference type="EMBL" id="CAB3410835.1"/>
    </source>
</evidence>
<comment type="caution">
    <text evidence="15">The sequence shown here is derived from an EMBL/GenBank/DDBJ whole genome shotgun (WGS) entry which is preliminary data.</text>
</comment>
<keyword evidence="6" id="KW-0653">Protein transport</keyword>
<evidence type="ECO:0000256" key="6">
    <source>
        <dbReference type="ARBA" id="ARBA00022927"/>
    </source>
</evidence>
<feature type="compositionally biased region" description="Low complexity" evidence="13">
    <location>
        <begin position="152"/>
        <end position="161"/>
    </location>
</feature>
<sequence length="358" mass="38606">MFSNSFNSTTTGRSHLNDMNSSQISNLGTPQDQSTPAFLFGKRKSLAPNGFTGHNLNTATAPTNDIFASSTPSSLPQHVKDVNSSKTVHWSPHLVQPEKTAVSTVGTPTSTQSYKAPPPTSFASPAVNAPPLRSLRDKIEPVKKIARRNTFAATTTTRAPAPSVVPQDQTNQTTRNEDSNDAADTWVTVFGFQPNQVSVLLNLFSRHGEVVSHQVPTKGNFMHIRYSCVTHALQALSRNGTLLDSETYIGVVPCTNKDVMNGAATGIVAHTPSTNRSLSFYSSMIEEDPNTGETHSINENLNNSAALNMSNFDTSLNSSRVSVRSSVGMRPLAAGQRTNATQQKQDGLFNKIWSSMGL</sequence>
<dbReference type="InterPro" id="IPR007846">
    <property type="entry name" value="RRM_NUP35_dom"/>
</dbReference>
<dbReference type="GO" id="GO:0017056">
    <property type="term" value="F:structural constituent of nuclear pore"/>
    <property type="evidence" value="ECO:0007669"/>
    <property type="project" value="TreeGrafter"/>
</dbReference>
<keyword evidence="5 12" id="KW-0509">mRNA transport</keyword>
<evidence type="ECO:0000256" key="9">
    <source>
        <dbReference type="ARBA" id="ARBA00023242"/>
    </source>
</evidence>
<protein>
    <recommendedName>
        <fullName evidence="3">Nucleoporin NUP35</fullName>
    </recommendedName>
    <alternativeName>
        <fullName evidence="11">35 kDa nucleoporin</fullName>
    </alternativeName>
    <alternativeName>
        <fullName evidence="10">Nucleoporin NUP53</fullName>
    </alternativeName>
</protein>
<evidence type="ECO:0000256" key="2">
    <source>
        <dbReference type="ARBA" id="ARBA00009454"/>
    </source>
</evidence>
<proteinExistence type="inferred from homology"/>
<dbReference type="Proteomes" id="UP000494206">
    <property type="component" value="Unassembled WGS sequence"/>
</dbReference>
<dbReference type="PANTHER" id="PTHR21527:SF6">
    <property type="entry name" value="NUCLEOPORIN NUP35"/>
    <property type="match status" value="1"/>
</dbReference>
<evidence type="ECO:0000256" key="1">
    <source>
        <dbReference type="ARBA" id="ARBA00004567"/>
    </source>
</evidence>
<evidence type="ECO:0000256" key="12">
    <source>
        <dbReference type="PROSITE-ProRule" id="PRU00804"/>
    </source>
</evidence>
<keyword evidence="9 12" id="KW-0539">Nucleus</keyword>
<dbReference type="InterPro" id="IPR012677">
    <property type="entry name" value="Nucleotide-bd_a/b_plait_sf"/>
</dbReference>
<dbReference type="GO" id="GO:0051028">
    <property type="term" value="P:mRNA transport"/>
    <property type="evidence" value="ECO:0007669"/>
    <property type="project" value="UniProtKB-UniRule"/>
</dbReference>
<evidence type="ECO:0000256" key="8">
    <source>
        <dbReference type="ARBA" id="ARBA00023132"/>
    </source>
</evidence>
<dbReference type="PROSITE" id="PS51472">
    <property type="entry name" value="RRM_NUP35"/>
    <property type="match status" value="1"/>
</dbReference>
<dbReference type="GO" id="GO:0006607">
    <property type="term" value="P:NLS-bearing protein import into nucleus"/>
    <property type="evidence" value="ECO:0007669"/>
    <property type="project" value="TreeGrafter"/>
</dbReference>
<reference evidence="15 16" key="1">
    <citation type="submission" date="2020-04" db="EMBL/GenBank/DDBJ databases">
        <authorList>
            <person name="Laetsch R D."/>
            <person name="Stevens L."/>
            <person name="Kumar S."/>
            <person name="Blaxter L. M."/>
        </authorList>
    </citation>
    <scope>NUCLEOTIDE SEQUENCE [LARGE SCALE GENOMIC DNA]</scope>
</reference>
<feature type="domain" description="RRM Nup35-type" evidence="14">
    <location>
        <begin position="181"/>
        <end position="261"/>
    </location>
</feature>
<evidence type="ECO:0000256" key="5">
    <source>
        <dbReference type="ARBA" id="ARBA00022816"/>
    </source>
</evidence>
<dbReference type="OrthoDB" id="10015491at2759"/>
<evidence type="ECO:0000259" key="14">
    <source>
        <dbReference type="PROSITE" id="PS51472"/>
    </source>
</evidence>
<dbReference type="GO" id="GO:0003676">
    <property type="term" value="F:nucleic acid binding"/>
    <property type="evidence" value="ECO:0007669"/>
    <property type="project" value="InterPro"/>
</dbReference>
<dbReference type="SUPFAM" id="SSF54928">
    <property type="entry name" value="RNA-binding domain, RBD"/>
    <property type="match status" value="1"/>
</dbReference>
<evidence type="ECO:0000313" key="16">
    <source>
        <dbReference type="Proteomes" id="UP000494206"/>
    </source>
</evidence>
<gene>
    <name evidence="15" type="ORF">CBOVIS_LOCUS12298</name>
</gene>
<evidence type="ECO:0000256" key="4">
    <source>
        <dbReference type="ARBA" id="ARBA00022448"/>
    </source>
</evidence>
<dbReference type="GO" id="GO:0044613">
    <property type="term" value="C:nuclear pore central transport channel"/>
    <property type="evidence" value="ECO:0007669"/>
    <property type="project" value="TreeGrafter"/>
</dbReference>